<dbReference type="PANTHER" id="PTHR46089">
    <property type="entry name" value="ALSIN HOMOLOG"/>
    <property type="match status" value="1"/>
</dbReference>
<dbReference type="FunCoup" id="A7S9C8">
    <property type="interactions" value="305"/>
</dbReference>
<reference evidence="3 4" key="1">
    <citation type="journal article" date="2007" name="Science">
        <title>Sea anemone genome reveals ancestral eumetazoan gene repertoire and genomic organization.</title>
        <authorList>
            <person name="Putnam N.H."/>
            <person name="Srivastava M."/>
            <person name="Hellsten U."/>
            <person name="Dirks B."/>
            <person name="Chapman J."/>
            <person name="Salamov A."/>
            <person name="Terry A."/>
            <person name="Shapiro H."/>
            <person name="Lindquist E."/>
            <person name="Kapitonov V.V."/>
            <person name="Jurka J."/>
            <person name="Genikhovich G."/>
            <person name="Grigoriev I.V."/>
            <person name="Lucas S.M."/>
            <person name="Steele R.E."/>
            <person name="Finnerty J.R."/>
            <person name="Technau U."/>
            <person name="Martindale M.Q."/>
            <person name="Rokhsar D.S."/>
        </authorList>
    </citation>
    <scope>NUCLEOTIDE SEQUENCE [LARGE SCALE GENOMIC DNA]</scope>
    <source>
        <strain evidence="4">CH2 X CH6</strain>
    </source>
</reference>
<feature type="region of interest" description="Disordered" evidence="1">
    <location>
        <begin position="391"/>
        <end position="435"/>
    </location>
</feature>
<feature type="compositionally biased region" description="Polar residues" evidence="1">
    <location>
        <begin position="405"/>
        <end position="417"/>
    </location>
</feature>
<feature type="region of interest" description="Disordered" evidence="1">
    <location>
        <begin position="74"/>
        <end position="94"/>
    </location>
</feature>
<dbReference type="CDD" id="cd11660">
    <property type="entry name" value="SANT_TRF"/>
    <property type="match status" value="1"/>
</dbReference>
<dbReference type="InterPro" id="IPR051984">
    <property type="entry name" value="Alsin"/>
</dbReference>
<keyword evidence="4" id="KW-1185">Reference proteome</keyword>
<name>A7S9C8_NEMVE</name>
<dbReference type="AlphaFoldDB" id="A7S9C8"/>
<dbReference type="SMART" id="SM00717">
    <property type="entry name" value="SANT"/>
    <property type="match status" value="1"/>
</dbReference>
<dbReference type="Proteomes" id="UP000001593">
    <property type="component" value="Unassembled WGS sequence"/>
</dbReference>
<dbReference type="HOGENOM" id="CLU_534552_0_0_1"/>
<feature type="region of interest" description="Disordered" evidence="1">
    <location>
        <begin position="340"/>
        <end position="360"/>
    </location>
</feature>
<dbReference type="SUPFAM" id="SSF46689">
    <property type="entry name" value="Homeodomain-like"/>
    <property type="match status" value="1"/>
</dbReference>
<evidence type="ECO:0000313" key="3">
    <source>
        <dbReference type="EMBL" id="EDO39682.1"/>
    </source>
</evidence>
<accession>A7S9C8</accession>
<gene>
    <name evidence="3" type="ORF">NEMVEDRAFT_v1g243725</name>
</gene>
<organism evidence="3 4">
    <name type="scientific">Nematostella vectensis</name>
    <name type="common">Starlet sea anemone</name>
    <dbReference type="NCBI Taxonomy" id="45351"/>
    <lineage>
        <taxon>Eukaryota</taxon>
        <taxon>Metazoa</taxon>
        <taxon>Cnidaria</taxon>
        <taxon>Anthozoa</taxon>
        <taxon>Hexacorallia</taxon>
        <taxon>Actiniaria</taxon>
        <taxon>Edwardsiidae</taxon>
        <taxon>Nematostella</taxon>
    </lineage>
</organism>
<dbReference type="EMBL" id="DS469603">
    <property type="protein sequence ID" value="EDO39682.1"/>
    <property type="molecule type" value="Genomic_DNA"/>
</dbReference>
<dbReference type="Pfam" id="PF00249">
    <property type="entry name" value="Myb_DNA-binding"/>
    <property type="match status" value="1"/>
</dbReference>
<feature type="domain" description="Myb-like" evidence="2">
    <location>
        <begin position="452"/>
        <end position="506"/>
    </location>
</feature>
<proteinExistence type="predicted"/>
<protein>
    <recommendedName>
        <fullName evidence="2">Myb-like domain-containing protein</fullName>
    </recommendedName>
</protein>
<evidence type="ECO:0000313" key="4">
    <source>
        <dbReference type="Proteomes" id="UP000001593"/>
    </source>
</evidence>
<evidence type="ECO:0000256" key="1">
    <source>
        <dbReference type="SAM" id="MobiDB-lite"/>
    </source>
</evidence>
<dbReference type="PANTHER" id="PTHR46089:SF4">
    <property type="entry name" value="VPS9 DOMAIN-CONTAINING PROTEIN"/>
    <property type="match status" value="1"/>
</dbReference>
<dbReference type="InterPro" id="IPR001005">
    <property type="entry name" value="SANT/Myb"/>
</dbReference>
<sequence>MVKQGNVINWSPFPNAAKKPKRMHLEEDENDGLFHCPVPDCHNDGFGTQRGCRKHVKKKHPWFYYFDEKPSDSDIEASRSQMEKEKGQRRSSNGVPSFDMSCTFAEQFTAWLKGSGGGCKSDRQAQQLVSKCLKFLKFCSEDEDHLTLDIVDFCLCSPNLLFKFADSMQSEWQLGHAGRIGYLDAIAELVTYRKVNGVSEAVLRGLSTTDTYLKKVRKTVSKMMRLQWTSDLDIDVLEAKGHWATMDELLAGKYGFDSLLLTDTNMSVLEGYITYIRPLLKPKCEYVLVTRNGGQHNKLGELMSKLVFEATGKYVHPTRYRQIVETSSCKVLKSADRSAISEDQKHSSNVAKVHYRKQRSREVATKARECLEKLHGDSGTKLDKEVLTRLSDLSNSSEDQDDCTKSCSSTDEVQEISTPPAARMKPSARKLPAKQKREDAFLMTELCPARRKSLLFTPEEDKYLKVGLKRYGFGQWTSILRDPDFHFQKGRSPNSLLNRANRKYTTIDNHLDRKG</sequence>
<dbReference type="PhylomeDB" id="A7S9C8"/>
<evidence type="ECO:0000259" key="2">
    <source>
        <dbReference type="SMART" id="SM00717"/>
    </source>
</evidence>
<dbReference type="InterPro" id="IPR009057">
    <property type="entry name" value="Homeodomain-like_sf"/>
</dbReference>
<dbReference type="Gene3D" id="1.10.10.60">
    <property type="entry name" value="Homeodomain-like"/>
    <property type="match status" value="1"/>
</dbReference>
<dbReference type="InParanoid" id="A7S9C8"/>